<protein>
    <submittedName>
        <fullName evidence="2">Uncharacterized protein</fullName>
    </submittedName>
</protein>
<accession>A0AAD9AY19</accession>
<name>A0AAD9AY19_9PEZI</name>
<dbReference type="EMBL" id="JAQOWY010000021">
    <property type="protein sequence ID" value="KAK1855429.1"/>
    <property type="molecule type" value="Genomic_DNA"/>
</dbReference>
<dbReference type="Proteomes" id="UP001243330">
    <property type="component" value="Unassembled WGS sequence"/>
</dbReference>
<organism evidence="2 3">
    <name type="scientific">Colletotrichum chrysophilum</name>
    <dbReference type="NCBI Taxonomy" id="1836956"/>
    <lineage>
        <taxon>Eukaryota</taxon>
        <taxon>Fungi</taxon>
        <taxon>Dikarya</taxon>
        <taxon>Ascomycota</taxon>
        <taxon>Pezizomycotina</taxon>
        <taxon>Sordariomycetes</taxon>
        <taxon>Hypocreomycetidae</taxon>
        <taxon>Glomerellales</taxon>
        <taxon>Glomerellaceae</taxon>
        <taxon>Colletotrichum</taxon>
        <taxon>Colletotrichum gloeosporioides species complex</taxon>
    </lineage>
</organism>
<evidence type="ECO:0000313" key="2">
    <source>
        <dbReference type="EMBL" id="KAK1855429.1"/>
    </source>
</evidence>
<comment type="caution">
    <text evidence="2">The sequence shown here is derived from an EMBL/GenBank/DDBJ whole genome shotgun (WGS) entry which is preliminary data.</text>
</comment>
<gene>
    <name evidence="2" type="ORF">CCHR01_01902</name>
</gene>
<evidence type="ECO:0000313" key="3">
    <source>
        <dbReference type="Proteomes" id="UP001243330"/>
    </source>
</evidence>
<feature type="chain" id="PRO_5042167736" evidence="1">
    <location>
        <begin position="24"/>
        <end position="88"/>
    </location>
</feature>
<keyword evidence="1" id="KW-0732">Signal</keyword>
<evidence type="ECO:0000256" key="1">
    <source>
        <dbReference type="SAM" id="SignalP"/>
    </source>
</evidence>
<dbReference type="AlphaFoldDB" id="A0AAD9AY19"/>
<reference evidence="2" key="1">
    <citation type="submission" date="2023-01" db="EMBL/GenBank/DDBJ databases">
        <title>Colletotrichum chrysophilum M932 genome sequence.</title>
        <authorList>
            <person name="Baroncelli R."/>
        </authorList>
    </citation>
    <scope>NUCLEOTIDE SEQUENCE</scope>
    <source>
        <strain evidence="2">M932</strain>
    </source>
</reference>
<sequence length="88" mass="8798">MARYTLFFAVLYAALIYTATAQAACITQFSSTGGGGGGGCEPSGGPKGISLPNGPYIEYSLSSSCELTILNGPFEGVTASASEVASCS</sequence>
<feature type="signal peptide" evidence="1">
    <location>
        <begin position="1"/>
        <end position="23"/>
    </location>
</feature>
<proteinExistence type="predicted"/>
<keyword evidence="3" id="KW-1185">Reference proteome</keyword>